<dbReference type="Gene3D" id="3.40.50.300">
    <property type="entry name" value="P-loop containing nucleotide triphosphate hydrolases"/>
    <property type="match status" value="1"/>
</dbReference>
<evidence type="ECO:0008006" key="3">
    <source>
        <dbReference type="Google" id="ProtNLM"/>
    </source>
</evidence>
<sequence length="190" mass="21350">MATRIHLFGASGCGATTLGAVLGERLDVPHLEADDYYWVPTDPPFTDKYPKEERWRRIRERLRGHDDWVLSGGSVYNWGEGLVPEFTLVVFLRLPAAERMARLRRREAERYGAALASDAAAQEKSRRFLEWAAGYDSGAEGTRTPERHRQWICELHCPVLTLDTRASVADLADQVLAALPADMPVSRSQA</sequence>
<accession>A0A109XUZ5</accession>
<evidence type="ECO:0000313" key="1">
    <source>
        <dbReference type="EMBL" id="AMG34668.1"/>
    </source>
</evidence>
<dbReference type="Proteomes" id="UP000060602">
    <property type="component" value="Chromosome"/>
</dbReference>
<dbReference type="EMBL" id="CP014060">
    <property type="protein sequence ID" value="AMG34668.1"/>
    <property type="molecule type" value="Genomic_DNA"/>
</dbReference>
<dbReference type="PANTHER" id="PTHR37816:SF2">
    <property type="entry name" value="DNA TOPOLOGY MODULATION PROTEIN FLAR-RELATED PROTEIN"/>
    <property type="match status" value="1"/>
</dbReference>
<organism evidence="1 2">
    <name type="scientific">Alcaligenes xylosoxydans xylosoxydans</name>
    <name type="common">Achromobacter xylosoxidans</name>
    <dbReference type="NCBI Taxonomy" id="85698"/>
    <lineage>
        <taxon>Bacteria</taxon>
        <taxon>Pseudomonadati</taxon>
        <taxon>Pseudomonadota</taxon>
        <taxon>Betaproteobacteria</taxon>
        <taxon>Burkholderiales</taxon>
        <taxon>Alcaligenaceae</taxon>
        <taxon>Achromobacter</taxon>
    </lineage>
</organism>
<proteinExistence type="predicted"/>
<dbReference type="InterPro" id="IPR027417">
    <property type="entry name" value="P-loop_NTPase"/>
</dbReference>
<gene>
    <name evidence="1" type="ORF">AL504_00455</name>
</gene>
<dbReference type="NCBIfam" id="NF004861">
    <property type="entry name" value="PRK06217.1"/>
    <property type="match status" value="1"/>
</dbReference>
<reference evidence="2" key="1">
    <citation type="submission" date="2015-12" db="EMBL/GenBank/DDBJ databases">
        <title>FDA dAtabase for Regulatory Grade micrObial Sequences (FDA-ARGOS): Supporting development and validation of Infectious Disease Dx tests.</title>
        <authorList>
            <person name="Case J."/>
            <person name="Tallon L."/>
            <person name="Sadzewicz L."/>
            <person name="Sengamalay N."/>
            <person name="Ott S."/>
            <person name="Godinez A."/>
            <person name="Nagaraj S."/>
            <person name="Nadendla S."/>
            <person name="Sichtig H."/>
        </authorList>
    </citation>
    <scope>NUCLEOTIDE SEQUENCE [LARGE SCALE GENOMIC DNA]</scope>
    <source>
        <strain evidence="2">FDAARGOS_147</strain>
    </source>
</reference>
<dbReference type="AlphaFoldDB" id="A0A109XUZ5"/>
<name>A0A109XUZ5_ALCXX</name>
<dbReference type="SUPFAM" id="SSF52540">
    <property type="entry name" value="P-loop containing nucleoside triphosphate hydrolases"/>
    <property type="match status" value="1"/>
</dbReference>
<protein>
    <recommendedName>
        <fullName evidence="3">Adenylate kinase</fullName>
    </recommendedName>
</protein>
<evidence type="ECO:0000313" key="2">
    <source>
        <dbReference type="Proteomes" id="UP000060602"/>
    </source>
</evidence>
<dbReference type="RefSeq" id="WP_061070778.1">
    <property type="nucleotide sequence ID" value="NZ_CP014060.2"/>
</dbReference>
<dbReference type="InterPro" id="IPR052922">
    <property type="entry name" value="Cytidylate_Kinase-2"/>
</dbReference>
<dbReference type="PANTHER" id="PTHR37816">
    <property type="entry name" value="YALI0E33011P"/>
    <property type="match status" value="1"/>
</dbReference>